<sequence length="80" mass="9585">MKTFERRKTEQNVWTKNNSNSFATTYPSIWQMLLSVPILFINELLRKAYILQKMKDNEEASTIEHFIMEIEYCCSFCSHI</sequence>
<organism evidence="1 2">
    <name type="scientific">Trichinella nelsoni</name>
    <dbReference type="NCBI Taxonomy" id="6336"/>
    <lineage>
        <taxon>Eukaryota</taxon>
        <taxon>Metazoa</taxon>
        <taxon>Ecdysozoa</taxon>
        <taxon>Nematoda</taxon>
        <taxon>Enoplea</taxon>
        <taxon>Dorylaimia</taxon>
        <taxon>Trichinellida</taxon>
        <taxon>Trichinellidae</taxon>
        <taxon>Trichinella</taxon>
    </lineage>
</organism>
<proteinExistence type="predicted"/>
<keyword evidence="2" id="KW-1185">Reference proteome</keyword>
<dbReference type="Proteomes" id="UP000054630">
    <property type="component" value="Unassembled WGS sequence"/>
</dbReference>
<gene>
    <name evidence="1" type="ORF">T07_9127</name>
</gene>
<dbReference type="OrthoDB" id="10346386at2759"/>
<evidence type="ECO:0000313" key="1">
    <source>
        <dbReference type="EMBL" id="KRX16098.1"/>
    </source>
</evidence>
<protein>
    <submittedName>
        <fullName evidence="1">Uncharacterized protein</fullName>
    </submittedName>
</protein>
<dbReference type="EMBL" id="JYDL01000115">
    <property type="protein sequence ID" value="KRX16098.1"/>
    <property type="molecule type" value="Genomic_DNA"/>
</dbReference>
<evidence type="ECO:0000313" key="2">
    <source>
        <dbReference type="Proteomes" id="UP000054630"/>
    </source>
</evidence>
<reference evidence="1 2" key="1">
    <citation type="submission" date="2015-01" db="EMBL/GenBank/DDBJ databases">
        <title>Evolution of Trichinella species and genotypes.</title>
        <authorList>
            <person name="Korhonen P.K."/>
            <person name="Edoardo P."/>
            <person name="Giuseppe L.R."/>
            <person name="Gasser R.B."/>
        </authorList>
    </citation>
    <scope>NUCLEOTIDE SEQUENCE [LARGE SCALE GENOMIC DNA]</scope>
    <source>
        <strain evidence="1">ISS37</strain>
    </source>
</reference>
<dbReference type="AlphaFoldDB" id="A0A0V0RNS2"/>
<comment type="caution">
    <text evidence="1">The sequence shown here is derived from an EMBL/GenBank/DDBJ whole genome shotgun (WGS) entry which is preliminary data.</text>
</comment>
<name>A0A0V0RNS2_9BILA</name>
<accession>A0A0V0RNS2</accession>